<dbReference type="InterPro" id="IPR036770">
    <property type="entry name" value="Ankyrin_rpt-contain_sf"/>
</dbReference>
<feature type="signal peptide" evidence="4">
    <location>
        <begin position="1"/>
        <end position="18"/>
    </location>
</feature>
<organism evidence="5 6">
    <name type="scientific">Emericella nidulans (strain FGSC A4 / ATCC 38163 / CBS 112.46 / NRRL 194 / M139)</name>
    <name type="common">Aspergillus nidulans</name>
    <dbReference type="NCBI Taxonomy" id="227321"/>
    <lineage>
        <taxon>Eukaryota</taxon>
        <taxon>Fungi</taxon>
        <taxon>Dikarya</taxon>
        <taxon>Ascomycota</taxon>
        <taxon>Pezizomycotina</taxon>
        <taxon>Eurotiomycetes</taxon>
        <taxon>Eurotiomycetidae</taxon>
        <taxon>Eurotiales</taxon>
        <taxon>Aspergillaceae</taxon>
        <taxon>Aspergillus</taxon>
        <taxon>Aspergillus subgen. Nidulantes</taxon>
    </lineage>
</organism>
<dbReference type="PROSITE" id="PS50088">
    <property type="entry name" value="ANK_REPEAT"/>
    <property type="match status" value="1"/>
</dbReference>
<dbReference type="SUPFAM" id="SSF48403">
    <property type="entry name" value="Ankyrin repeat"/>
    <property type="match status" value="1"/>
</dbReference>
<dbReference type="Pfam" id="PF12796">
    <property type="entry name" value="Ank_2"/>
    <property type="match status" value="3"/>
</dbReference>
<dbReference type="EMBL" id="BN001301">
    <property type="protein sequence ID" value="CBF71203.1"/>
    <property type="molecule type" value="Genomic_DNA"/>
</dbReference>
<feature type="repeat" description="ANK" evidence="3">
    <location>
        <begin position="549"/>
        <end position="573"/>
    </location>
</feature>
<evidence type="ECO:0000256" key="3">
    <source>
        <dbReference type="PROSITE-ProRule" id="PRU00023"/>
    </source>
</evidence>
<evidence type="ECO:0000256" key="1">
    <source>
        <dbReference type="ARBA" id="ARBA00022737"/>
    </source>
</evidence>
<gene>
    <name evidence="5" type="ORF">ANIA_06663</name>
</gene>
<reference evidence="6" key="1">
    <citation type="journal article" date="2005" name="Nature">
        <title>Sequencing of Aspergillus nidulans and comparative analysis with A. fumigatus and A. oryzae.</title>
        <authorList>
            <person name="Galagan J.E."/>
            <person name="Calvo S.E."/>
            <person name="Cuomo C."/>
            <person name="Ma L.J."/>
            <person name="Wortman J.R."/>
            <person name="Batzoglou S."/>
            <person name="Lee S.I."/>
            <person name="Basturkmen M."/>
            <person name="Spevak C.C."/>
            <person name="Clutterbuck J."/>
            <person name="Kapitonov V."/>
            <person name="Jurka J."/>
            <person name="Scazzocchio C."/>
            <person name="Farman M."/>
            <person name="Butler J."/>
            <person name="Purcell S."/>
            <person name="Harris S."/>
            <person name="Braus G.H."/>
            <person name="Draht O."/>
            <person name="Busch S."/>
            <person name="D'Enfert C."/>
            <person name="Bouchier C."/>
            <person name="Goldman G.H."/>
            <person name="Bell-Pedersen D."/>
            <person name="Griffiths-Jones S."/>
            <person name="Doonan J.H."/>
            <person name="Yu J."/>
            <person name="Vienken K."/>
            <person name="Pain A."/>
            <person name="Freitag M."/>
            <person name="Selker E.U."/>
            <person name="Archer D.B."/>
            <person name="Penalva M.A."/>
            <person name="Oakley B.R."/>
            <person name="Momany M."/>
            <person name="Tanaka T."/>
            <person name="Kumagai T."/>
            <person name="Asai K."/>
            <person name="Machida M."/>
            <person name="Nierman W.C."/>
            <person name="Denning D.W."/>
            <person name="Caddick M."/>
            <person name="Hynes M."/>
            <person name="Paoletti M."/>
            <person name="Fischer R."/>
            <person name="Miller B."/>
            <person name="Dyer P."/>
            <person name="Sachs M.S."/>
            <person name="Osmani S.A."/>
            <person name="Birren B.W."/>
        </authorList>
    </citation>
    <scope>NUCLEOTIDE SEQUENCE [LARGE SCALE GENOMIC DNA]</scope>
    <source>
        <strain evidence="6">FGSC A4 / ATCC 38163 / CBS 112.46 / NRRL 194 / M139</strain>
    </source>
</reference>
<sequence length="712" mass="79089">MRLAIVYLLFSFCASIAATGIRGSAERIYMQEEIFDDPGKDGGIATGCVGSRTGLRGQPNRCTLRELCEYIWAPTNQHNTKPDPAKMSWPSWSAAAADDIWSKGERTVAEAMALVVEGVDEKNRKGKKKGVYYNGYWDASKVLPGFSTTASEYYRAARELGDWQVAARRAIEAQLGGNGLNPDQKRLFKNWNMEGERAVKLVVGLRRKDLNEFVIKQMRRPLYFGRQIARTPMTDYEEFAKMQGAMQPDRGGTIVMYEQGYPGGRAQLIADYDAAISLMRQTQDNRLHRRAITSWAHSSNRIKNCKPFFLLTLLIATDRPKDVLPLQALLFQPSVLLHLTTMHPTGAPVLPTKVLLRIAVHLKPLDQISLLQVFPTIAGLFNLQQFASTDENGNTILHLQARASTTAGDLTHPGASTPYFPTILDCSQGDILHPQNRDGQTPLMEAAFAGNIPFMQRLLEKDPEGLNMVDGVGATALWYAVYGKNVPATALLLEQPSVDVNHQLTEGEGRDAYQVTPFMHALWHGWGRYDIISLFIKHPATDLTFLDSTGQTAIHLAIQEEREDIVRDLLECGRLDVNAAWGNGWTPLHSAAAGYKDTKFVKLLLAQDGIDVNRATVTGETPLMTTKSPHCMEVLLAHPGIEIDRVDDFGWTALGYTAYRGGRGALECAHVLLQHGARPDLVDLDGYTPRDRAEQAKHWEMVKLLEDALGQK</sequence>
<evidence type="ECO:0000256" key="4">
    <source>
        <dbReference type="SAM" id="SignalP"/>
    </source>
</evidence>
<feature type="chain" id="PRO_5010270422" evidence="4">
    <location>
        <begin position="19"/>
        <end position="712"/>
    </location>
</feature>
<dbReference type="AlphaFoldDB" id="Q5AYG7"/>
<dbReference type="KEGG" id="ani:ANIA_06663"/>
<dbReference type="eggNOG" id="KOG0504">
    <property type="taxonomic scope" value="Eukaryota"/>
</dbReference>
<keyword evidence="2 3" id="KW-0040">ANK repeat</keyword>
<dbReference type="InterPro" id="IPR002110">
    <property type="entry name" value="Ankyrin_rpt"/>
</dbReference>
<proteinExistence type="predicted"/>
<dbReference type="VEuPathDB" id="FungiDB:AN6663"/>
<dbReference type="RefSeq" id="XP_664267.1">
    <property type="nucleotide sequence ID" value="XM_659175.1"/>
</dbReference>
<evidence type="ECO:0000256" key="2">
    <source>
        <dbReference type="ARBA" id="ARBA00023043"/>
    </source>
</evidence>
<accession>Q5AYG7</accession>
<dbReference type="Gene3D" id="1.25.40.20">
    <property type="entry name" value="Ankyrin repeat-containing domain"/>
    <property type="match status" value="2"/>
</dbReference>
<dbReference type="PANTHER" id="PTHR24198">
    <property type="entry name" value="ANKYRIN REPEAT AND PROTEIN KINASE DOMAIN-CONTAINING PROTEIN"/>
    <property type="match status" value="1"/>
</dbReference>
<dbReference type="InParanoid" id="Q5AYG7"/>
<keyword evidence="1" id="KW-0677">Repeat</keyword>
<dbReference type="HOGENOM" id="CLU_387799_0_0_1"/>
<keyword evidence="6" id="KW-1185">Reference proteome</keyword>
<dbReference type="PROSITE" id="PS50297">
    <property type="entry name" value="ANK_REP_REGION"/>
    <property type="match status" value="1"/>
</dbReference>
<keyword evidence="4" id="KW-0732">Signal</keyword>
<dbReference type="PANTHER" id="PTHR24198:SF165">
    <property type="entry name" value="ANKYRIN REPEAT-CONTAINING PROTEIN-RELATED"/>
    <property type="match status" value="1"/>
</dbReference>
<reference evidence="6" key="2">
    <citation type="journal article" date="2009" name="Fungal Genet. Biol.">
        <title>The 2008 update of the Aspergillus nidulans genome annotation: a community effort.</title>
        <authorList>
            <person name="Wortman J.R."/>
            <person name="Gilsenan J.M."/>
            <person name="Joardar V."/>
            <person name="Deegan J."/>
            <person name="Clutterbuck J."/>
            <person name="Andersen M.R."/>
            <person name="Archer D."/>
            <person name="Bencina M."/>
            <person name="Braus G."/>
            <person name="Coutinho P."/>
            <person name="von Dohren H."/>
            <person name="Doonan J."/>
            <person name="Driessen A.J."/>
            <person name="Durek P."/>
            <person name="Espeso E."/>
            <person name="Fekete E."/>
            <person name="Flipphi M."/>
            <person name="Estrada C.G."/>
            <person name="Geysens S."/>
            <person name="Goldman G."/>
            <person name="de Groot P.W."/>
            <person name="Hansen K."/>
            <person name="Harris S.D."/>
            <person name="Heinekamp T."/>
            <person name="Helmstaedt K."/>
            <person name="Henrissat B."/>
            <person name="Hofmann G."/>
            <person name="Homan T."/>
            <person name="Horio T."/>
            <person name="Horiuchi H."/>
            <person name="James S."/>
            <person name="Jones M."/>
            <person name="Karaffa L."/>
            <person name="Karanyi Z."/>
            <person name="Kato M."/>
            <person name="Keller N."/>
            <person name="Kelly D.E."/>
            <person name="Kiel J.A."/>
            <person name="Kim J.M."/>
            <person name="van der Klei I.J."/>
            <person name="Klis F.M."/>
            <person name="Kovalchuk A."/>
            <person name="Krasevec N."/>
            <person name="Kubicek C.P."/>
            <person name="Liu B."/>
            <person name="Maccabe A."/>
            <person name="Meyer V."/>
            <person name="Mirabito P."/>
            <person name="Miskei M."/>
            <person name="Mos M."/>
            <person name="Mullins J."/>
            <person name="Nelson D.R."/>
            <person name="Nielsen J."/>
            <person name="Oakley B.R."/>
            <person name="Osmani S.A."/>
            <person name="Pakula T."/>
            <person name="Paszewski A."/>
            <person name="Paulsen I."/>
            <person name="Pilsyk S."/>
            <person name="Pocsi I."/>
            <person name="Punt P.J."/>
            <person name="Ram A.F."/>
            <person name="Ren Q."/>
            <person name="Robellet X."/>
            <person name="Robson G."/>
            <person name="Seiboth B."/>
            <person name="van Solingen P."/>
            <person name="Specht T."/>
            <person name="Sun J."/>
            <person name="Taheri-Talesh N."/>
            <person name="Takeshita N."/>
            <person name="Ussery D."/>
            <person name="vanKuyk P.A."/>
            <person name="Visser H."/>
            <person name="van de Vondervoort P.J."/>
            <person name="de Vries R.P."/>
            <person name="Walton J."/>
            <person name="Xiang X."/>
            <person name="Xiong Y."/>
            <person name="Zeng A.P."/>
            <person name="Brandt B.W."/>
            <person name="Cornell M.J."/>
            <person name="van den Hondel C.A."/>
            <person name="Visser J."/>
            <person name="Oliver S.G."/>
            <person name="Turner G."/>
        </authorList>
    </citation>
    <scope>GENOME REANNOTATION</scope>
    <source>
        <strain evidence="6">FGSC A4 / ATCC 38163 / CBS 112.46 / NRRL 194 / M139</strain>
    </source>
</reference>
<dbReference type="OrthoDB" id="5135691at2759"/>
<evidence type="ECO:0000313" key="5">
    <source>
        <dbReference type="EMBL" id="CBF71203.1"/>
    </source>
</evidence>
<dbReference type="Proteomes" id="UP000000560">
    <property type="component" value="Chromosome I"/>
</dbReference>
<name>Q5AYG7_EMENI</name>
<protein>
    <submittedName>
        <fullName evidence="5">Uncharacterized protein</fullName>
    </submittedName>
</protein>
<dbReference type="SMART" id="SM00248">
    <property type="entry name" value="ANK"/>
    <property type="match status" value="6"/>
</dbReference>
<accession>C8V1F2</accession>
<evidence type="ECO:0000313" key="6">
    <source>
        <dbReference type="Proteomes" id="UP000000560"/>
    </source>
</evidence>
<dbReference type="GeneID" id="2870451"/>